<protein>
    <submittedName>
        <fullName evidence="1">Uncharacterized protein</fullName>
    </submittedName>
</protein>
<keyword evidence="2" id="KW-1185">Reference proteome</keyword>
<dbReference type="Proteomes" id="UP000799767">
    <property type="component" value="Unassembled WGS sequence"/>
</dbReference>
<dbReference type="EMBL" id="MU001636">
    <property type="protein sequence ID" value="KAF2482728.1"/>
    <property type="molecule type" value="Genomic_DNA"/>
</dbReference>
<proteinExistence type="predicted"/>
<name>A0A6A6PRH1_9PEZI</name>
<dbReference type="AlphaFoldDB" id="A0A6A6PRH1"/>
<evidence type="ECO:0000313" key="2">
    <source>
        <dbReference type="Proteomes" id="UP000799767"/>
    </source>
</evidence>
<accession>A0A6A6PRH1</accession>
<dbReference type="RefSeq" id="XP_033589298.1">
    <property type="nucleotide sequence ID" value="XM_033729753.1"/>
</dbReference>
<evidence type="ECO:0000313" key="1">
    <source>
        <dbReference type="EMBL" id="KAF2482728.1"/>
    </source>
</evidence>
<dbReference type="GeneID" id="54470755"/>
<sequence>MTWDHIKIVATGDPAEDPQLAAVISLVYRKGFKKNAKGTTRVELHQLPDALNLVDPVKLILVHALRARAVVETNWTDLINTTLRRPNKTVVWTNGSWPLFPAFAKSGTGLDFTKPGSARQQLHTLAIAGDLVGLVQRL</sequence>
<dbReference type="OrthoDB" id="3937853at2759"/>
<gene>
    <name evidence="1" type="ORF">BDY17DRAFT_165227</name>
</gene>
<reference evidence="1" key="1">
    <citation type="journal article" date="2020" name="Stud. Mycol.">
        <title>101 Dothideomycetes genomes: a test case for predicting lifestyles and emergence of pathogens.</title>
        <authorList>
            <person name="Haridas S."/>
            <person name="Albert R."/>
            <person name="Binder M."/>
            <person name="Bloem J."/>
            <person name="Labutti K."/>
            <person name="Salamov A."/>
            <person name="Andreopoulos B."/>
            <person name="Baker S."/>
            <person name="Barry K."/>
            <person name="Bills G."/>
            <person name="Bluhm B."/>
            <person name="Cannon C."/>
            <person name="Castanera R."/>
            <person name="Culley D."/>
            <person name="Daum C."/>
            <person name="Ezra D."/>
            <person name="Gonzalez J."/>
            <person name="Henrissat B."/>
            <person name="Kuo A."/>
            <person name="Liang C."/>
            <person name="Lipzen A."/>
            <person name="Lutzoni F."/>
            <person name="Magnuson J."/>
            <person name="Mondo S."/>
            <person name="Nolan M."/>
            <person name="Ohm R."/>
            <person name="Pangilinan J."/>
            <person name="Park H.-J."/>
            <person name="Ramirez L."/>
            <person name="Alfaro M."/>
            <person name="Sun H."/>
            <person name="Tritt A."/>
            <person name="Yoshinaga Y."/>
            <person name="Zwiers L.-H."/>
            <person name="Turgeon B."/>
            <person name="Goodwin S."/>
            <person name="Spatafora J."/>
            <person name="Crous P."/>
            <person name="Grigoriev I."/>
        </authorList>
    </citation>
    <scope>NUCLEOTIDE SEQUENCE</scope>
    <source>
        <strain evidence="1">CBS 113389</strain>
    </source>
</reference>
<organism evidence="1 2">
    <name type="scientific">Neohortaea acidophila</name>
    <dbReference type="NCBI Taxonomy" id="245834"/>
    <lineage>
        <taxon>Eukaryota</taxon>
        <taxon>Fungi</taxon>
        <taxon>Dikarya</taxon>
        <taxon>Ascomycota</taxon>
        <taxon>Pezizomycotina</taxon>
        <taxon>Dothideomycetes</taxon>
        <taxon>Dothideomycetidae</taxon>
        <taxon>Mycosphaerellales</taxon>
        <taxon>Teratosphaeriaceae</taxon>
        <taxon>Neohortaea</taxon>
    </lineage>
</organism>